<protein>
    <submittedName>
        <fullName evidence="1">Uncharacterized protein</fullName>
    </submittedName>
</protein>
<dbReference type="Proteomes" id="UP000605201">
    <property type="component" value="Unassembled WGS sequence"/>
</dbReference>
<proteinExistence type="predicted"/>
<evidence type="ECO:0000313" key="1">
    <source>
        <dbReference type="EMBL" id="MBC8433991.1"/>
    </source>
</evidence>
<sequence length="103" mass="11883">MLKLQEYRDVRERLAEKLVDIAKKEQCRVFFVGPSVVSGLLDSIIREKSLNMMLIGECGDFKDLKRYDQESFDVALLFDGNGKKLRHVAEADGIPFNKLFSLW</sequence>
<organism evidence="1 2">
    <name type="scientific">Candidatus Desulfatibia vada</name>
    <dbReference type="NCBI Taxonomy" id="2841696"/>
    <lineage>
        <taxon>Bacteria</taxon>
        <taxon>Pseudomonadati</taxon>
        <taxon>Thermodesulfobacteriota</taxon>
        <taxon>Desulfobacteria</taxon>
        <taxon>Desulfobacterales</taxon>
        <taxon>Desulfobacterales incertae sedis</taxon>
        <taxon>Candidatus Desulfatibia</taxon>
    </lineage>
</organism>
<dbReference type="EMBL" id="JACNIG010000367">
    <property type="protein sequence ID" value="MBC8433991.1"/>
    <property type="molecule type" value="Genomic_DNA"/>
</dbReference>
<comment type="caution">
    <text evidence="1">The sequence shown here is derived from an EMBL/GenBank/DDBJ whole genome shotgun (WGS) entry which is preliminary data.</text>
</comment>
<dbReference type="AlphaFoldDB" id="A0A8J6P7H3"/>
<evidence type="ECO:0000313" key="2">
    <source>
        <dbReference type="Proteomes" id="UP000605201"/>
    </source>
</evidence>
<reference evidence="1 2" key="1">
    <citation type="submission" date="2020-08" db="EMBL/GenBank/DDBJ databases">
        <title>Bridging the membrane lipid divide: bacteria of the FCB group superphylum have the potential to synthesize archaeal ether lipids.</title>
        <authorList>
            <person name="Villanueva L."/>
            <person name="Von Meijenfeldt F.A.B."/>
            <person name="Westbye A.B."/>
            <person name="Yadav S."/>
            <person name="Hopmans E.C."/>
            <person name="Dutilh B.E."/>
            <person name="Sinninghe Damste J.S."/>
        </authorList>
    </citation>
    <scope>NUCLEOTIDE SEQUENCE [LARGE SCALE GENOMIC DNA]</scope>
    <source>
        <strain evidence="1">NIOZ-UU17</strain>
    </source>
</reference>
<accession>A0A8J6P7H3</accession>
<name>A0A8J6P7H3_9BACT</name>
<gene>
    <name evidence="1" type="ORF">H8D96_18940</name>
</gene>